<protein>
    <submittedName>
        <fullName evidence="2">Antitoxin</fullName>
    </submittedName>
</protein>
<evidence type="ECO:0000313" key="3">
    <source>
        <dbReference type="Proteomes" id="UP000029737"/>
    </source>
</evidence>
<evidence type="ECO:0000313" key="2">
    <source>
        <dbReference type="EMBL" id="KGI82686.1"/>
    </source>
</evidence>
<evidence type="ECO:0000256" key="1">
    <source>
        <dbReference type="ARBA" id="ARBA00022649"/>
    </source>
</evidence>
<dbReference type="InterPro" id="IPR009956">
    <property type="entry name" value="Post-segregation_anti-tox_CcdA"/>
</dbReference>
<dbReference type="EMBL" id="JPMV01000009">
    <property type="protein sequence ID" value="KGI82686.1"/>
    <property type="molecule type" value="Genomic_DNA"/>
</dbReference>
<proteinExistence type="predicted"/>
<accession>A0ABR4X7I1</accession>
<organism evidence="2 3">
    <name type="scientific">Actinopolyspora erythraea</name>
    <dbReference type="NCBI Taxonomy" id="414996"/>
    <lineage>
        <taxon>Bacteria</taxon>
        <taxon>Bacillati</taxon>
        <taxon>Actinomycetota</taxon>
        <taxon>Actinomycetes</taxon>
        <taxon>Actinopolysporales</taxon>
        <taxon>Actinopolysporaceae</taxon>
        <taxon>Actinopolyspora</taxon>
    </lineage>
</organism>
<keyword evidence="1" id="KW-1277">Toxin-antitoxin system</keyword>
<comment type="caution">
    <text evidence="2">The sequence shown here is derived from an EMBL/GenBank/DDBJ whole genome shotgun (WGS) entry which is preliminary data.</text>
</comment>
<name>A0ABR4X7I1_9ACTN</name>
<sequence>MYHVCMTRMNVWVPDELAKRAREAHLNLSALTQAAIAAELARTDTDVWLATLPAPRGITHEAVVTALDDAREEFGA</sequence>
<reference evidence="2 3" key="1">
    <citation type="journal article" date="2014" name="PLoS ONE">
        <title>Identification and Characterization of a New Erythromycin Biosynthetic Gene Cluster in Actinopolyspora erythraea YIM90600, a Novel Erythronolide-Producing Halophilic Actinomycete Isolated from Salt Field.</title>
        <authorList>
            <person name="Chen D."/>
            <person name="Feng J."/>
            <person name="Huang L."/>
            <person name="Zhang Q."/>
            <person name="Wu J."/>
            <person name="Zhu X."/>
            <person name="Duan Y."/>
            <person name="Xu Z."/>
        </authorList>
    </citation>
    <scope>NUCLEOTIDE SEQUENCE [LARGE SCALE GENOMIC DNA]</scope>
    <source>
        <strain evidence="2 3">YIM90600</strain>
    </source>
</reference>
<keyword evidence="3" id="KW-1185">Reference proteome</keyword>
<dbReference type="Proteomes" id="UP000029737">
    <property type="component" value="Unassembled WGS sequence"/>
</dbReference>
<dbReference type="Pfam" id="PF07362">
    <property type="entry name" value="CcdA"/>
    <property type="match status" value="1"/>
</dbReference>
<gene>
    <name evidence="2" type="ORF">IL38_01985</name>
</gene>